<evidence type="ECO:0000313" key="1">
    <source>
        <dbReference type="EMBL" id="VEH15215.1"/>
    </source>
</evidence>
<reference evidence="1 2" key="1">
    <citation type="submission" date="2018-12" db="EMBL/GenBank/DDBJ databases">
        <authorList>
            <consortium name="Pathogen Informatics"/>
        </authorList>
    </citation>
    <scope>NUCLEOTIDE SEQUENCE [LARGE SCALE GENOMIC DNA]</scope>
    <source>
        <strain evidence="1 2">NCTC13071</strain>
    </source>
</reference>
<dbReference type="KEGG" id="poc:NCTC13071_01213"/>
<dbReference type="AlphaFoldDB" id="A0A3S4X6V6"/>
<gene>
    <name evidence="1" type="ORF">NCTC13071_01213</name>
</gene>
<evidence type="ECO:0000313" key="2">
    <source>
        <dbReference type="Proteomes" id="UP000274578"/>
    </source>
</evidence>
<accession>A0A3S4X6V6</accession>
<protein>
    <submittedName>
        <fullName evidence="1">Uncharacterized protein</fullName>
    </submittedName>
</protein>
<dbReference type="GeneID" id="85012061"/>
<sequence length="402" mass="46752">MKKTLPLILLFAVAVMPIQCSTKTKEKAVTASQQPTTFPTKYDSILTKEQLKAMGIDWNNLKKHLKLQELAWCGGDFRDDQSQPRYEPTKEDFMLTLPFVEYYLQTHGYKKPSADLFQKRIKAVFGKQIDTNNAKPYQSLSSDGSYDFASTYYALCEKGIVTFNWLLNDLISIQGDKIVLSSCFFKQIMALNNFVIYDDATAFKILKTMTTNKEFEEGYGGIGDIYGGEDILHELFYTYKYYGNQLLNQWTFTSNEESPTTFFQNIFTKSGNDKLIVNTPLIETIERNTTGNDHDYYDQHFALYVSQLLQDENNMNVNHFNIEQKAHIFCYFASSEYKMRKRFEEYMMPDDPDATWDQTAWTAVLMKDCKNIYETARAHNFYGICKPAIMKEIAEKWGTREY</sequence>
<organism evidence="1 2">
    <name type="scientific">Segatella oris</name>
    <dbReference type="NCBI Taxonomy" id="28135"/>
    <lineage>
        <taxon>Bacteria</taxon>
        <taxon>Pseudomonadati</taxon>
        <taxon>Bacteroidota</taxon>
        <taxon>Bacteroidia</taxon>
        <taxon>Bacteroidales</taxon>
        <taxon>Prevotellaceae</taxon>
        <taxon>Segatella</taxon>
    </lineage>
</organism>
<dbReference type="EMBL" id="LR134384">
    <property type="protein sequence ID" value="VEH15215.1"/>
    <property type="molecule type" value="Genomic_DNA"/>
</dbReference>
<dbReference type="RefSeq" id="WP_018920010.1">
    <property type="nucleotide sequence ID" value="NZ_LR134384.1"/>
</dbReference>
<proteinExistence type="predicted"/>
<name>A0A3S4X6V6_9BACT</name>
<dbReference type="Proteomes" id="UP000274578">
    <property type="component" value="Chromosome 1"/>
</dbReference>